<keyword evidence="1" id="KW-0645">Protease</keyword>
<dbReference type="Proteomes" id="UP001151760">
    <property type="component" value="Unassembled WGS sequence"/>
</dbReference>
<evidence type="ECO:0000256" key="1">
    <source>
        <dbReference type="ARBA" id="ARBA00022670"/>
    </source>
</evidence>
<keyword evidence="2" id="KW-0479">Metal-binding</keyword>
<feature type="domain" description="Integrase catalytic" evidence="6">
    <location>
        <begin position="476"/>
        <end position="648"/>
    </location>
</feature>
<dbReference type="PANTHER" id="PTHR42648">
    <property type="entry name" value="TRANSPOSASE, PUTATIVE-RELATED"/>
    <property type="match status" value="1"/>
</dbReference>
<proteinExistence type="predicted"/>
<evidence type="ECO:0000259" key="6">
    <source>
        <dbReference type="PROSITE" id="PS50994"/>
    </source>
</evidence>
<dbReference type="SUPFAM" id="SSF53098">
    <property type="entry name" value="Ribonuclease H-like"/>
    <property type="match status" value="1"/>
</dbReference>
<dbReference type="CDD" id="cd09272">
    <property type="entry name" value="RNase_HI_RT_Ty1"/>
    <property type="match status" value="1"/>
</dbReference>
<dbReference type="Pfam" id="PF14223">
    <property type="entry name" value="Retrotran_gag_2"/>
    <property type="match status" value="1"/>
</dbReference>
<sequence>MEANTSRMVNLNGSNYHVWKGKMEDLLYVKDYYLPVFSTEKPENKTDAEWTILHRQVCGYIRQWVDDNVLNHICEETHARTLWNKLEQLYARKTGNNKLFLIKQMMRLKYTDGSPVTDHLNVFQGIINQLAGMGIKFEDEIQGLWLLGTLPDTWETFRTSLSNSAPDGVITMELAKGSILNEEMRRKSQGSSSHSDVLVTERQGRSKSRGPSNRGNHRSSSSKGKFADVECYHCHKKGHTMKFCRQLKKENKKKNYNNQKNKHKKDDDGDDSTEVNTTTDEFFVCSDYDMVNLAHDDSSWILDSGATCHVATRKEYFSSYTPGDFGVVRMGNTGLSRIAGIGDICLKFDTGMELVLHNVKHVPDMRLNIISTGLLDEDGYHNSSGNGLWKVTLGSLIVARGKRESKLYMTHPKISKSIVNAIDNDDMTELWHKRLGHMSEKGMSILSKKNVLSGVHDINLKKCSHCLAGKQTRRAFKSRPSFRTENILDLVHSDVCGPMKTKTLGGCSYFVTFIDDHSRKVWVYTLKTKDQVLDVFKQFHALVERQTGKKLKCIRSDNGGEYIGPFDAYCREHGIQHQKTPPKTPQLNGLAERMNRTLVERVRCLLSHAGLPASFWGEALNTAVHVINLTPCVPLRFDVPDRVWSGKDVSYHHLRVFGCKASVHIPKDERSKLDVKNKPCVFLGYGQDELGYRLYDPVQKKLVRSRDVEFDEDQTLKDVEKTEKETIPQHNDDPIDLDPVPPKHFDAQFGDDIQNDEEQNDEEHGADDVDAQEQPNLDEDVHPELPVPMPPFVPLRRSTRDHHPSTRYSANEYVLLTDGGEPECYAEAMEDEHKKEWFDAMQDEMKSLYENNTFELTKLPKGKRALKNKWVYKLKTEEYTPRPRYKARLVVKGFSQKKGIDFDEIFSPVVKMGSIRVVLGLAASLDLEVEQMDVKTAFLHGDLDKEIYMEQPEGFQVKGKEDYVCRLQKSLYGLKQAPRQWYKKFESVIGKQGFRKTFSDHCVFFQRFGDDDFIILLLYVDDMLIVGKNIGRIAQLKQDLSKSFAMKDLGPAKQILGIRIFRDRGAKKLHISQEQYIEKVLRRFNMDKAKVVSSPLTPNFKLTDKDCPSSKKNIEKMDRVPYASAVGSLMYAMVCTRPDLAHAVGVVSRFLSNPGKKHWEAVKWIFRYLRGTSKLGITFGNGKPMLVGYTDSDLAGNKDNMKSTSGYLMTFAGGAVSWQSRLQKCVALSTTEAEYVAATEACKELLWLKRFLQELGFKQQRYAVLCDNQSTIHLAKNSMFHKRTKHIDIRYHWIRDAIEDGMFELNKVHTDDNASDMLTKAVAREKLKICCSFAGMANSSS</sequence>
<gene>
    <name evidence="7" type="ORF">Tco_0859955</name>
</gene>
<evidence type="ECO:0000256" key="3">
    <source>
        <dbReference type="ARBA" id="ARBA00022750"/>
    </source>
</evidence>
<evidence type="ECO:0000256" key="2">
    <source>
        <dbReference type="ARBA" id="ARBA00022723"/>
    </source>
</evidence>
<evidence type="ECO:0000313" key="8">
    <source>
        <dbReference type="Proteomes" id="UP001151760"/>
    </source>
</evidence>
<evidence type="ECO:0000256" key="5">
    <source>
        <dbReference type="SAM" id="MobiDB-lite"/>
    </source>
</evidence>
<dbReference type="InterPro" id="IPR025724">
    <property type="entry name" value="GAG-pre-integrase_dom"/>
</dbReference>
<reference evidence="7" key="2">
    <citation type="submission" date="2022-01" db="EMBL/GenBank/DDBJ databases">
        <authorList>
            <person name="Yamashiro T."/>
            <person name="Shiraishi A."/>
            <person name="Satake H."/>
            <person name="Nakayama K."/>
        </authorList>
    </citation>
    <scope>NUCLEOTIDE SEQUENCE</scope>
</reference>
<feature type="region of interest" description="Disordered" evidence="5">
    <location>
        <begin position="184"/>
        <end position="223"/>
    </location>
</feature>
<feature type="compositionally biased region" description="Basic and acidic residues" evidence="5">
    <location>
        <begin position="709"/>
        <end position="733"/>
    </location>
</feature>
<dbReference type="Pfam" id="PF25597">
    <property type="entry name" value="SH3_retrovirus"/>
    <property type="match status" value="1"/>
</dbReference>
<dbReference type="PROSITE" id="PS50994">
    <property type="entry name" value="INTEGRASE"/>
    <property type="match status" value="1"/>
</dbReference>
<dbReference type="InterPro" id="IPR039537">
    <property type="entry name" value="Retrotran_Ty1/copia-like"/>
</dbReference>
<dbReference type="PANTHER" id="PTHR42648:SF28">
    <property type="entry name" value="TRANSPOSON-ENCODED PROTEIN WITH RIBONUCLEASE H-LIKE AND RETROVIRUS ZINC FINGER-LIKE DOMAINS"/>
    <property type="match status" value="1"/>
</dbReference>
<dbReference type="Pfam" id="PF07727">
    <property type="entry name" value="RVT_2"/>
    <property type="match status" value="1"/>
</dbReference>
<dbReference type="InterPro" id="IPR013103">
    <property type="entry name" value="RVT_2"/>
</dbReference>
<feature type="region of interest" description="Disordered" evidence="5">
    <location>
        <begin position="709"/>
        <end position="787"/>
    </location>
</feature>
<keyword evidence="8" id="KW-1185">Reference proteome</keyword>
<evidence type="ECO:0000313" key="7">
    <source>
        <dbReference type="EMBL" id="GJT12913.1"/>
    </source>
</evidence>
<dbReference type="InterPro" id="IPR057670">
    <property type="entry name" value="SH3_retrovirus"/>
</dbReference>
<dbReference type="InterPro" id="IPR036397">
    <property type="entry name" value="RNaseH_sf"/>
</dbReference>
<keyword evidence="4" id="KW-0378">Hydrolase</keyword>
<feature type="compositionally biased region" description="Polar residues" evidence="5">
    <location>
        <begin position="209"/>
        <end position="223"/>
    </location>
</feature>
<reference evidence="7" key="1">
    <citation type="journal article" date="2022" name="Int. J. Mol. Sci.">
        <title>Draft Genome of Tanacetum Coccineum: Genomic Comparison of Closely Related Tanacetum-Family Plants.</title>
        <authorList>
            <person name="Yamashiro T."/>
            <person name="Shiraishi A."/>
            <person name="Nakayama K."/>
            <person name="Satake H."/>
        </authorList>
    </citation>
    <scope>NUCLEOTIDE SEQUENCE</scope>
</reference>
<accession>A0ABQ5BGI3</accession>
<feature type="region of interest" description="Disordered" evidence="5">
    <location>
        <begin position="250"/>
        <end position="274"/>
    </location>
</feature>
<dbReference type="Pfam" id="PF22936">
    <property type="entry name" value="Pol_BBD"/>
    <property type="match status" value="1"/>
</dbReference>
<evidence type="ECO:0000256" key="4">
    <source>
        <dbReference type="ARBA" id="ARBA00022801"/>
    </source>
</evidence>
<dbReference type="InterPro" id="IPR043502">
    <property type="entry name" value="DNA/RNA_pol_sf"/>
</dbReference>
<dbReference type="InterPro" id="IPR054722">
    <property type="entry name" value="PolX-like_BBD"/>
</dbReference>
<dbReference type="InterPro" id="IPR001584">
    <property type="entry name" value="Integrase_cat-core"/>
</dbReference>
<dbReference type="Gene3D" id="3.30.420.10">
    <property type="entry name" value="Ribonuclease H-like superfamily/Ribonuclease H"/>
    <property type="match status" value="1"/>
</dbReference>
<dbReference type="SUPFAM" id="SSF56672">
    <property type="entry name" value="DNA/RNA polymerases"/>
    <property type="match status" value="1"/>
</dbReference>
<protein>
    <recommendedName>
        <fullName evidence="6">Integrase catalytic domain-containing protein</fullName>
    </recommendedName>
</protein>
<name>A0ABQ5BGI3_9ASTR</name>
<dbReference type="EMBL" id="BQNB010013187">
    <property type="protein sequence ID" value="GJT12913.1"/>
    <property type="molecule type" value="Genomic_DNA"/>
</dbReference>
<comment type="caution">
    <text evidence="7">The sequence shown here is derived from an EMBL/GenBank/DDBJ whole genome shotgun (WGS) entry which is preliminary data.</text>
</comment>
<dbReference type="Pfam" id="PF00665">
    <property type="entry name" value="rve"/>
    <property type="match status" value="1"/>
</dbReference>
<keyword evidence="3" id="KW-0064">Aspartyl protease</keyword>
<dbReference type="Pfam" id="PF13976">
    <property type="entry name" value="gag_pre-integrs"/>
    <property type="match status" value="1"/>
</dbReference>
<dbReference type="InterPro" id="IPR012337">
    <property type="entry name" value="RNaseH-like_sf"/>
</dbReference>
<organism evidence="7 8">
    <name type="scientific">Tanacetum coccineum</name>
    <dbReference type="NCBI Taxonomy" id="301880"/>
    <lineage>
        <taxon>Eukaryota</taxon>
        <taxon>Viridiplantae</taxon>
        <taxon>Streptophyta</taxon>
        <taxon>Embryophyta</taxon>
        <taxon>Tracheophyta</taxon>
        <taxon>Spermatophyta</taxon>
        <taxon>Magnoliopsida</taxon>
        <taxon>eudicotyledons</taxon>
        <taxon>Gunneridae</taxon>
        <taxon>Pentapetalae</taxon>
        <taxon>asterids</taxon>
        <taxon>campanulids</taxon>
        <taxon>Asterales</taxon>
        <taxon>Asteraceae</taxon>
        <taxon>Asteroideae</taxon>
        <taxon>Anthemideae</taxon>
        <taxon>Anthemidinae</taxon>
        <taxon>Tanacetum</taxon>
    </lineage>
</organism>
<feature type="compositionally biased region" description="Basic residues" evidence="5">
    <location>
        <begin position="250"/>
        <end position="263"/>
    </location>
</feature>